<reference evidence="3" key="1">
    <citation type="submission" date="2022-08" db="EMBL/GenBank/DDBJ databases">
        <authorList>
            <person name="Li F."/>
        </authorList>
    </citation>
    <scope>NUCLEOTIDE SEQUENCE</scope>
    <source>
        <strain evidence="3">MQZ15Z-1</strain>
    </source>
</reference>
<evidence type="ECO:0000313" key="3">
    <source>
        <dbReference type="EMBL" id="MCS0494206.1"/>
    </source>
</evidence>
<dbReference type="NCBIfam" id="NF003507">
    <property type="entry name" value="PRK05170.2-5"/>
    <property type="match status" value="1"/>
</dbReference>
<comment type="caution">
    <text evidence="3">The sequence shown here is derived from an EMBL/GenBank/DDBJ whole genome shotgun (WGS) entry which is preliminary data.</text>
</comment>
<dbReference type="AlphaFoldDB" id="A0A9X2PC65"/>
<keyword evidence="4" id="KW-1185">Reference proteome</keyword>
<dbReference type="NCBIfam" id="NF003501">
    <property type="entry name" value="PRK05170.1-5"/>
    <property type="match status" value="1"/>
</dbReference>
<evidence type="ECO:0000256" key="1">
    <source>
        <dbReference type="HAMAP-Rule" id="MF_00676"/>
    </source>
</evidence>
<dbReference type="RefSeq" id="WP_258731150.1">
    <property type="nucleotide sequence ID" value="NZ_JANTHZ010000001.1"/>
</dbReference>
<proteinExistence type="inferred from homology"/>
<dbReference type="InterPro" id="IPR005358">
    <property type="entry name" value="Puta_zinc/iron-chelating_dom"/>
</dbReference>
<feature type="compositionally biased region" description="Low complexity" evidence="2">
    <location>
        <begin position="188"/>
        <end position="202"/>
    </location>
</feature>
<dbReference type="Pfam" id="PF03692">
    <property type="entry name" value="CxxCxxCC"/>
    <property type="match status" value="1"/>
</dbReference>
<dbReference type="PANTHER" id="PTHR37421:SF1">
    <property type="entry name" value="UPF0260 PROTEIN YCGN"/>
    <property type="match status" value="1"/>
</dbReference>
<dbReference type="EMBL" id="JANTHZ010000001">
    <property type="protein sequence ID" value="MCS0494206.1"/>
    <property type="molecule type" value="Genomic_DNA"/>
</dbReference>
<dbReference type="Proteomes" id="UP001151088">
    <property type="component" value="Unassembled WGS sequence"/>
</dbReference>
<feature type="region of interest" description="Disordered" evidence="2">
    <location>
        <begin position="176"/>
        <end position="202"/>
    </location>
</feature>
<evidence type="ECO:0000313" key="4">
    <source>
        <dbReference type="Proteomes" id="UP001151088"/>
    </source>
</evidence>
<protein>
    <recommendedName>
        <fullName evidence="1">UPF0260 protein NVS89_03790</fullName>
    </recommendedName>
</protein>
<name>A0A9X2PC65_9HYPH</name>
<gene>
    <name evidence="3" type="ORF">NVS89_03790</name>
</gene>
<dbReference type="InterPro" id="IPR008228">
    <property type="entry name" value="UCP006173"/>
</dbReference>
<evidence type="ECO:0000256" key="2">
    <source>
        <dbReference type="SAM" id="MobiDB-lite"/>
    </source>
</evidence>
<accession>A0A9X2PC65</accession>
<dbReference type="HAMAP" id="MF_00676">
    <property type="entry name" value="UPF0260"/>
    <property type="match status" value="1"/>
</dbReference>
<organism evidence="3 4">
    <name type="scientific">Ancylobacter mangrovi</name>
    <dbReference type="NCBI Taxonomy" id="2972472"/>
    <lineage>
        <taxon>Bacteria</taxon>
        <taxon>Pseudomonadati</taxon>
        <taxon>Pseudomonadota</taxon>
        <taxon>Alphaproteobacteria</taxon>
        <taxon>Hyphomicrobiales</taxon>
        <taxon>Xanthobacteraceae</taxon>
        <taxon>Ancylobacter</taxon>
    </lineage>
</organism>
<dbReference type="PANTHER" id="PTHR37421">
    <property type="entry name" value="UPF0260 PROTEIN YCGN"/>
    <property type="match status" value="1"/>
</dbReference>
<sequence length="202" mass="22892">MTRPTIKDRLDTDSAVADGTGREAEPFWRAKTLEQMDAEEWESLCDGCGRCCLVKLQDEDTEAIAYTDIGCKLLDDVGCRCRDYPNRQAQVPDCVRLTPQTVRAIDWLPPSCAYRLVEEGRDLYWWHHLVSGDRDTVHAAGVSVRGRVEAMEDDLPLEDYIEHMVRWPLRLPRGAMRRPADPARGRRTAAPPTVAARGTARR</sequence>
<comment type="similarity">
    <text evidence="1">Belongs to the UPF0260 family.</text>
</comment>